<evidence type="ECO:0000256" key="4">
    <source>
        <dbReference type="ARBA" id="ARBA00022964"/>
    </source>
</evidence>
<comment type="cofactor">
    <cofactor evidence="1">
        <name>Fe(2+)</name>
        <dbReference type="ChEBI" id="CHEBI:29033"/>
    </cofactor>
</comment>
<dbReference type="OrthoDB" id="406634at2759"/>
<evidence type="ECO:0000313" key="10">
    <source>
        <dbReference type="Proteomes" id="UP000824596"/>
    </source>
</evidence>
<dbReference type="CDD" id="cd00250">
    <property type="entry name" value="CAS_like"/>
    <property type="match status" value="1"/>
</dbReference>
<dbReference type="RefSeq" id="XP_044725530.1">
    <property type="nucleotide sequence ID" value="XM_044859130.1"/>
</dbReference>
<sequence>MLSPTRIASRAVSAAAAPPRTLRLLLPRPTHLSRLLQHGGSSKSSNRTTRTLMSSSRARPARRMPEDAPQLRYTMPAFPDEPVTIAWTVDAIFAQDDARKDVQALRPMTLRDSCACARCRDPFSGNKTYRSTEIPDGLGIAHVEPSETGLVVTFAHDIPRLSDGSGDSLHQTLVPWNTVEVALRRRGAREPEDSEGEGEGGGGGNTVMFPRQRSVTMQTGVRYWDRAVLDQEVRTIDFDDYMQGGPAFWDAVLDVCRLGIVYLRNVPRDERSVVDITTRMANIRETFYGRTFDVRAKPGADNVAYTSGALGLHQDLLYLDPPPMVQVLHCLDNSCDGGESLFSDGDRAAHLLWPFVRASRRLAPLDRRLIPYHYAGNGFHYHALRPVLRGPDRGGSSLPDLFWSPPFQAPHDYAARDLRPWVDAARFLERLFSAPDAVHRRKLQPGECVIFNNLRVLHGRTAFDPGSDGHRWLRGAYIAAEDFLSRAAHVPLAQAHAYRGPVPWTPDVAREALRLSQWHAELRTEVCNFDPPVARRLVR</sequence>
<feature type="domain" description="TauD/TfdA-like" evidence="8">
    <location>
        <begin position="232"/>
        <end position="477"/>
    </location>
</feature>
<keyword evidence="3" id="KW-0479">Metal-binding</keyword>
<accession>A0A9P8N7K8</accession>
<dbReference type="GO" id="GO:0005739">
    <property type="term" value="C:mitochondrion"/>
    <property type="evidence" value="ECO:0007669"/>
    <property type="project" value="TreeGrafter"/>
</dbReference>
<comment type="caution">
    <text evidence="9">The sequence shown here is derived from an EMBL/GenBank/DDBJ whole genome shotgun (WGS) entry which is preliminary data.</text>
</comment>
<dbReference type="PANTHER" id="PTHR10696:SF25">
    <property type="entry name" value="OXIDOREDUCTASE AIM17-RELATED"/>
    <property type="match status" value="1"/>
</dbReference>
<dbReference type="Gene3D" id="3.30.2020.30">
    <property type="match status" value="1"/>
</dbReference>
<dbReference type="SUPFAM" id="SSF51197">
    <property type="entry name" value="Clavaminate synthase-like"/>
    <property type="match status" value="1"/>
</dbReference>
<evidence type="ECO:0000313" key="9">
    <source>
        <dbReference type="EMBL" id="KAH0968017.1"/>
    </source>
</evidence>
<dbReference type="InterPro" id="IPR050411">
    <property type="entry name" value="AlphaKG_dependent_hydroxylases"/>
</dbReference>
<reference evidence="9" key="1">
    <citation type="submission" date="2021-09" db="EMBL/GenBank/DDBJ databases">
        <title>A high-quality genome of the endoparasitic fungus Hirsutella rhossiliensis with a comparison of Hirsutella genomes reveals transposable elements contributing to genome size variation.</title>
        <authorList>
            <person name="Lin R."/>
            <person name="Jiao Y."/>
            <person name="Sun X."/>
            <person name="Ling J."/>
            <person name="Xie B."/>
            <person name="Cheng X."/>
        </authorList>
    </citation>
    <scope>NUCLEOTIDE SEQUENCE</scope>
    <source>
        <strain evidence="9">HR02</strain>
    </source>
</reference>
<comment type="similarity">
    <text evidence="2">Belongs to the gamma-BBH/TMLD family.</text>
</comment>
<feature type="region of interest" description="Disordered" evidence="7">
    <location>
        <begin position="185"/>
        <end position="209"/>
    </location>
</feature>
<evidence type="ECO:0000256" key="1">
    <source>
        <dbReference type="ARBA" id="ARBA00001954"/>
    </source>
</evidence>
<dbReference type="EMBL" id="JAIZPD010000001">
    <property type="protein sequence ID" value="KAH0968017.1"/>
    <property type="molecule type" value="Genomic_DNA"/>
</dbReference>
<evidence type="ECO:0000256" key="2">
    <source>
        <dbReference type="ARBA" id="ARBA00008654"/>
    </source>
</evidence>
<keyword evidence="4 9" id="KW-0223">Dioxygenase</keyword>
<dbReference type="GO" id="GO:0045329">
    <property type="term" value="P:carnitine biosynthetic process"/>
    <property type="evidence" value="ECO:0007669"/>
    <property type="project" value="TreeGrafter"/>
</dbReference>
<protein>
    <submittedName>
        <fullName evidence="9">Taurine catabolism dioxygenase tauD, tfdA family domain-containing protein</fullName>
    </submittedName>
</protein>
<dbReference type="AlphaFoldDB" id="A0A9P8N7K8"/>
<name>A0A9P8N7K8_9HYPO</name>
<dbReference type="GO" id="GO:0046872">
    <property type="term" value="F:metal ion binding"/>
    <property type="evidence" value="ECO:0007669"/>
    <property type="project" value="UniProtKB-KW"/>
</dbReference>
<keyword evidence="10" id="KW-1185">Reference proteome</keyword>
<dbReference type="InterPro" id="IPR042098">
    <property type="entry name" value="TauD-like_sf"/>
</dbReference>
<dbReference type="Pfam" id="PF02668">
    <property type="entry name" value="TauD"/>
    <property type="match status" value="1"/>
</dbReference>
<keyword evidence="6" id="KW-0408">Iron</keyword>
<dbReference type="InterPro" id="IPR003819">
    <property type="entry name" value="TauD/TfdA-like"/>
</dbReference>
<dbReference type="Gene3D" id="3.60.130.10">
    <property type="entry name" value="Clavaminate synthase-like"/>
    <property type="match status" value="1"/>
</dbReference>
<dbReference type="InterPro" id="IPR038492">
    <property type="entry name" value="GBBH-like_N_sf"/>
</dbReference>
<evidence type="ECO:0000259" key="8">
    <source>
        <dbReference type="Pfam" id="PF02668"/>
    </source>
</evidence>
<evidence type="ECO:0000256" key="7">
    <source>
        <dbReference type="SAM" id="MobiDB-lite"/>
    </source>
</evidence>
<proteinExistence type="inferred from homology"/>
<dbReference type="Proteomes" id="UP000824596">
    <property type="component" value="Unassembled WGS sequence"/>
</dbReference>
<keyword evidence="5" id="KW-0560">Oxidoreductase</keyword>
<dbReference type="PANTHER" id="PTHR10696">
    <property type="entry name" value="GAMMA-BUTYROBETAINE HYDROXYLASE-RELATED"/>
    <property type="match status" value="1"/>
</dbReference>
<feature type="compositionally biased region" description="Polar residues" evidence="7">
    <location>
        <begin position="39"/>
        <end position="52"/>
    </location>
</feature>
<dbReference type="GO" id="GO:0051213">
    <property type="term" value="F:dioxygenase activity"/>
    <property type="evidence" value="ECO:0007669"/>
    <property type="project" value="UniProtKB-KW"/>
</dbReference>
<evidence type="ECO:0000256" key="3">
    <source>
        <dbReference type="ARBA" id="ARBA00022723"/>
    </source>
</evidence>
<feature type="region of interest" description="Disordered" evidence="7">
    <location>
        <begin position="34"/>
        <end position="64"/>
    </location>
</feature>
<dbReference type="GeneID" id="68349788"/>
<gene>
    <name evidence="9" type="ORF">HRG_00659</name>
</gene>
<evidence type="ECO:0000256" key="6">
    <source>
        <dbReference type="ARBA" id="ARBA00023004"/>
    </source>
</evidence>
<evidence type="ECO:0000256" key="5">
    <source>
        <dbReference type="ARBA" id="ARBA00023002"/>
    </source>
</evidence>
<organism evidence="9 10">
    <name type="scientific">Hirsutella rhossiliensis</name>
    <dbReference type="NCBI Taxonomy" id="111463"/>
    <lineage>
        <taxon>Eukaryota</taxon>
        <taxon>Fungi</taxon>
        <taxon>Dikarya</taxon>
        <taxon>Ascomycota</taxon>
        <taxon>Pezizomycotina</taxon>
        <taxon>Sordariomycetes</taxon>
        <taxon>Hypocreomycetidae</taxon>
        <taxon>Hypocreales</taxon>
        <taxon>Ophiocordycipitaceae</taxon>
        <taxon>Hirsutella</taxon>
    </lineage>
</organism>